<evidence type="ECO:0000313" key="2">
    <source>
        <dbReference type="Proteomes" id="UP000051054"/>
    </source>
</evidence>
<gene>
    <name evidence="1" type="ORF">FC40_GL001082</name>
</gene>
<dbReference type="InterPro" id="IPR010315">
    <property type="entry name" value="DUF915_hydro-like"/>
</dbReference>
<dbReference type="Gene3D" id="3.40.50.1820">
    <property type="entry name" value="alpha/beta hydrolase"/>
    <property type="match status" value="1"/>
</dbReference>
<sequence length="282" mass="32604">MFKIICKVLIVIVVLLGLTQLYLITPLKEQPLRTNQLKKGYNYSDTPTLLIPGWAGNRLTYQAMVKSFQKENLAQKTMTIHVRPNGKIVVDGTVKNKKNALIQVLFDWNYTSSFRPQTRWLTDVMEVLHEQYHVDKLNIVSHSWGGSAWIHALAGSPKIQKEIQFKKVILLGVPVEESFDDSTTYRLASQKHSTDGNFHKLIAQARHFDLKNKIHFYNFLGEIKNKPTDGSVPNVQSEFLKKIINPKWAYYQQQTFENTSHSSLHDNKRILNEISDILWKNK</sequence>
<dbReference type="eggNOG" id="COG4814">
    <property type="taxonomic scope" value="Bacteria"/>
</dbReference>
<organism evidence="1 2">
    <name type="scientific">Ligilactobacillus hayakitensis DSM 18933 = JCM 14209</name>
    <dbReference type="NCBI Taxonomy" id="1423755"/>
    <lineage>
        <taxon>Bacteria</taxon>
        <taxon>Bacillati</taxon>
        <taxon>Bacillota</taxon>
        <taxon>Bacilli</taxon>
        <taxon>Lactobacillales</taxon>
        <taxon>Lactobacillaceae</taxon>
        <taxon>Ligilactobacillus</taxon>
    </lineage>
</organism>
<evidence type="ECO:0008006" key="3">
    <source>
        <dbReference type="Google" id="ProtNLM"/>
    </source>
</evidence>
<dbReference type="STRING" id="1423755.FC40_GL001082"/>
<accession>A0A0R1WIW2</accession>
<dbReference type="PATRIC" id="fig|1423755.3.peg.1143"/>
<reference evidence="1 2" key="1">
    <citation type="journal article" date="2015" name="Genome Announc.">
        <title>Expanding the biotechnology potential of lactobacilli through comparative genomics of 213 strains and associated genera.</title>
        <authorList>
            <person name="Sun Z."/>
            <person name="Harris H.M."/>
            <person name="McCann A."/>
            <person name="Guo C."/>
            <person name="Argimon S."/>
            <person name="Zhang W."/>
            <person name="Yang X."/>
            <person name="Jeffery I.B."/>
            <person name="Cooney J.C."/>
            <person name="Kagawa T.F."/>
            <person name="Liu W."/>
            <person name="Song Y."/>
            <person name="Salvetti E."/>
            <person name="Wrobel A."/>
            <person name="Rasinkangas P."/>
            <person name="Parkhill J."/>
            <person name="Rea M.C."/>
            <person name="O'Sullivan O."/>
            <person name="Ritari J."/>
            <person name="Douillard F.P."/>
            <person name="Paul Ross R."/>
            <person name="Yang R."/>
            <person name="Briner A.E."/>
            <person name="Felis G.E."/>
            <person name="de Vos W.M."/>
            <person name="Barrangou R."/>
            <person name="Klaenhammer T.R."/>
            <person name="Caufield P.W."/>
            <person name="Cui Y."/>
            <person name="Zhang H."/>
            <person name="O'Toole P.W."/>
        </authorList>
    </citation>
    <scope>NUCLEOTIDE SEQUENCE [LARGE SCALE GENOMIC DNA]</scope>
    <source>
        <strain evidence="1 2">DSM 18933</strain>
    </source>
</reference>
<comment type="caution">
    <text evidence="1">The sequence shown here is derived from an EMBL/GenBank/DDBJ whole genome shotgun (WGS) entry which is preliminary data.</text>
</comment>
<dbReference type="SUPFAM" id="SSF53474">
    <property type="entry name" value="alpha/beta-Hydrolases"/>
    <property type="match status" value="1"/>
</dbReference>
<dbReference type="AlphaFoldDB" id="A0A0R1WIW2"/>
<proteinExistence type="predicted"/>
<evidence type="ECO:0000313" key="1">
    <source>
        <dbReference type="EMBL" id="KRM17874.1"/>
    </source>
</evidence>
<dbReference type="Pfam" id="PF06028">
    <property type="entry name" value="DUF915"/>
    <property type="match status" value="1"/>
</dbReference>
<keyword evidence="2" id="KW-1185">Reference proteome</keyword>
<protein>
    <recommendedName>
        <fullName evidence="3">Alpha/beta hydrolase</fullName>
    </recommendedName>
</protein>
<name>A0A0R1WIW2_9LACO</name>
<dbReference type="EMBL" id="AZGD01000100">
    <property type="protein sequence ID" value="KRM17874.1"/>
    <property type="molecule type" value="Genomic_DNA"/>
</dbReference>
<dbReference type="Proteomes" id="UP000051054">
    <property type="component" value="Unassembled WGS sequence"/>
</dbReference>
<dbReference type="RefSeq" id="WP_082606705.1">
    <property type="nucleotide sequence ID" value="NZ_AZGD01000100.1"/>
</dbReference>
<dbReference type="InterPro" id="IPR029058">
    <property type="entry name" value="AB_hydrolase_fold"/>
</dbReference>